<evidence type="ECO:0000313" key="2">
    <source>
        <dbReference type="Proteomes" id="UP001165960"/>
    </source>
</evidence>
<accession>A0ACC2SFE8</accession>
<sequence>MSGQHVERLNLKSPYNEFIDNEVIEMVPAQGGRANRLKVTVGEEKRLASKQILSFAESELNLEHLSLSGDIDEEFLIGISPALQNLKSLELGYFKEGFELQPLLDFFICPNLKIFTLWWYVDNEDKILDAIRDHFPLLELINYGQYEGDPSGVDYLCIDVETCLVKSFGIRYREQSFKVSLEMSESKQPSQLSISGQMDAIDKFFYSSRGFSGLKKQFPKLEKVDIRIYRRFSDYREVLSELTKVQVLLIELCFCNSNFNFPDTQFNAKVLSFKPQETLPKDYMQWVALHFSALEELYVYQELKRCSISQVQFPLLSTFSSSAPQTLHFWKTIIPKAPKLKYVYLSQDDPHADDLKNMFPDITTLTYAGIRNRKYNMHHLTGFDFKASSIIRLFKQGRSFY</sequence>
<dbReference type="EMBL" id="QTSX02005112">
    <property type="protein sequence ID" value="KAJ9060971.1"/>
    <property type="molecule type" value="Genomic_DNA"/>
</dbReference>
<name>A0ACC2SFE8_9FUNG</name>
<gene>
    <name evidence="1" type="ORF">DSO57_1025334</name>
</gene>
<comment type="caution">
    <text evidence="1">The sequence shown here is derived from an EMBL/GenBank/DDBJ whole genome shotgun (WGS) entry which is preliminary data.</text>
</comment>
<reference evidence="1" key="1">
    <citation type="submission" date="2022-04" db="EMBL/GenBank/DDBJ databases">
        <title>Genome of the entomopathogenic fungus Entomophthora muscae.</title>
        <authorList>
            <person name="Elya C."/>
            <person name="Lovett B.R."/>
            <person name="Lee E."/>
            <person name="Macias A.M."/>
            <person name="Hajek A.E."/>
            <person name="De Bivort B.L."/>
            <person name="Kasson M.T."/>
            <person name="De Fine Licht H.H."/>
            <person name="Stajich J.E."/>
        </authorList>
    </citation>
    <scope>NUCLEOTIDE SEQUENCE</scope>
    <source>
        <strain evidence="1">Berkeley</strain>
    </source>
</reference>
<proteinExistence type="predicted"/>
<evidence type="ECO:0000313" key="1">
    <source>
        <dbReference type="EMBL" id="KAJ9060971.1"/>
    </source>
</evidence>
<protein>
    <submittedName>
        <fullName evidence="1">Uncharacterized protein</fullName>
    </submittedName>
</protein>
<keyword evidence="2" id="KW-1185">Reference proteome</keyword>
<organism evidence="1 2">
    <name type="scientific">Entomophthora muscae</name>
    <dbReference type="NCBI Taxonomy" id="34485"/>
    <lineage>
        <taxon>Eukaryota</taxon>
        <taxon>Fungi</taxon>
        <taxon>Fungi incertae sedis</taxon>
        <taxon>Zoopagomycota</taxon>
        <taxon>Entomophthoromycotina</taxon>
        <taxon>Entomophthoromycetes</taxon>
        <taxon>Entomophthorales</taxon>
        <taxon>Entomophthoraceae</taxon>
        <taxon>Entomophthora</taxon>
    </lineage>
</organism>
<dbReference type="Proteomes" id="UP001165960">
    <property type="component" value="Unassembled WGS sequence"/>
</dbReference>